<dbReference type="PROSITE" id="PS51371">
    <property type="entry name" value="CBS"/>
    <property type="match status" value="2"/>
</dbReference>
<organism evidence="4 5">
    <name type="scientific">Rhizobium alvei</name>
    <dbReference type="NCBI Taxonomy" id="1132659"/>
    <lineage>
        <taxon>Bacteria</taxon>
        <taxon>Pseudomonadati</taxon>
        <taxon>Pseudomonadota</taxon>
        <taxon>Alphaproteobacteria</taxon>
        <taxon>Hyphomicrobiales</taxon>
        <taxon>Rhizobiaceae</taxon>
        <taxon>Rhizobium/Agrobacterium group</taxon>
        <taxon>Rhizobium</taxon>
    </lineage>
</organism>
<dbReference type="InterPro" id="IPR046342">
    <property type="entry name" value="CBS_dom_sf"/>
</dbReference>
<dbReference type="Pfam" id="PF00571">
    <property type="entry name" value="CBS"/>
    <property type="match status" value="2"/>
</dbReference>
<reference evidence="4" key="1">
    <citation type="journal article" date="2015" name="Int. J. Syst. Evol. Microbiol.">
        <title>Rhizobium alvei sp. nov., isolated from a freshwater river.</title>
        <authorList>
            <person name="Sheu S.Y."/>
            <person name="Huang H.W."/>
            <person name="Young C.C."/>
            <person name="Chen W.M."/>
        </authorList>
    </citation>
    <scope>NUCLEOTIDE SEQUENCE</scope>
    <source>
        <strain evidence="4">TNR-22</strain>
    </source>
</reference>
<keyword evidence="5" id="KW-1185">Reference proteome</keyword>
<evidence type="ECO:0000313" key="5">
    <source>
        <dbReference type="Proteomes" id="UP001174932"/>
    </source>
</evidence>
<proteinExistence type="predicted"/>
<dbReference type="InterPro" id="IPR044725">
    <property type="entry name" value="CBSX3_CBS_dom"/>
</dbReference>
<dbReference type="Gene3D" id="3.10.580.10">
    <property type="entry name" value="CBS-domain"/>
    <property type="match status" value="1"/>
</dbReference>
<comment type="caution">
    <text evidence="4">The sequence shown here is derived from an EMBL/GenBank/DDBJ whole genome shotgun (WGS) entry which is preliminary data.</text>
</comment>
<feature type="domain" description="CBS" evidence="3">
    <location>
        <begin position="10"/>
        <end position="67"/>
    </location>
</feature>
<dbReference type="SMART" id="SM00116">
    <property type="entry name" value="CBS"/>
    <property type="match status" value="2"/>
</dbReference>
<dbReference type="EMBL" id="JAUOZU010000006">
    <property type="protein sequence ID" value="MDO6964050.1"/>
    <property type="molecule type" value="Genomic_DNA"/>
</dbReference>
<dbReference type="CDD" id="cd04623">
    <property type="entry name" value="CBS_pair_bac_euk"/>
    <property type="match status" value="1"/>
</dbReference>
<keyword evidence="1 2" id="KW-0129">CBS domain</keyword>
<dbReference type="PANTHER" id="PTHR43080">
    <property type="entry name" value="CBS DOMAIN-CONTAINING PROTEIN CBSX3, MITOCHONDRIAL"/>
    <property type="match status" value="1"/>
</dbReference>
<evidence type="ECO:0000313" key="4">
    <source>
        <dbReference type="EMBL" id="MDO6964050.1"/>
    </source>
</evidence>
<name>A0ABT8YK49_9HYPH</name>
<reference evidence="4" key="2">
    <citation type="submission" date="2023-07" db="EMBL/GenBank/DDBJ databases">
        <authorList>
            <person name="Shen H."/>
        </authorList>
    </citation>
    <scope>NUCLEOTIDE SEQUENCE</scope>
    <source>
        <strain evidence="4">TNR-22</strain>
    </source>
</reference>
<evidence type="ECO:0000256" key="1">
    <source>
        <dbReference type="ARBA" id="ARBA00023122"/>
    </source>
</evidence>
<protein>
    <submittedName>
        <fullName evidence="4">CBS domain-containing protein</fullName>
    </submittedName>
</protein>
<evidence type="ECO:0000259" key="3">
    <source>
        <dbReference type="PROSITE" id="PS51371"/>
    </source>
</evidence>
<dbReference type="PANTHER" id="PTHR43080:SF2">
    <property type="entry name" value="CBS DOMAIN-CONTAINING PROTEIN"/>
    <property type="match status" value="1"/>
</dbReference>
<dbReference type="InterPro" id="IPR051257">
    <property type="entry name" value="Diverse_CBS-Domain"/>
</dbReference>
<dbReference type="Proteomes" id="UP001174932">
    <property type="component" value="Unassembled WGS sequence"/>
</dbReference>
<evidence type="ECO:0000256" key="2">
    <source>
        <dbReference type="PROSITE-ProRule" id="PRU00703"/>
    </source>
</evidence>
<dbReference type="InterPro" id="IPR000644">
    <property type="entry name" value="CBS_dom"/>
</dbReference>
<dbReference type="RefSeq" id="WP_304375965.1">
    <property type="nucleotide sequence ID" value="NZ_JAUOZU010000006.1"/>
</dbReference>
<accession>A0ABT8YK49</accession>
<gene>
    <name evidence="4" type="ORF">Q4481_08790</name>
</gene>
<dbReference type="SUPFAM" id="SSF54631">
    <property type="entry name" value="CBS-domain pair"/>
    <property type="match status" value="1"/>
</dbReference>
<feature type="domain" description="CBS" evidence="3">
    <location>
        <begin position="76"/>
        <end position="135"/>
    </location>
</feature>
<sequence length="142" mass="15255">MRVKAILDQKGRNVLTVGPQVTIRDAARTLKENKIGAVVVLGGGDELVGILSERDIVSAVALHGADCLGKPVSSIMTAKVHQCTEETSIDEVMSMMSERRIRHLPVDKAGRLVGLISIGDVVKTKIQIIQQEADEIKAYIAG</sequence>